<dbReference type="InterPro" id="IPR009724">
    <property type="entry name" value="TMEM70"/>
</dbReference>
<dbReference type="GO" id="GO:0033615">
    <property type="term" value="P:mitochondrial proton-transporting ATP synthase complex assembly"/>
    <property type="evidence" value="ECO:0007669"/>
    <property type="project" value="TreeGrafter"/>
</dbReference>
<comment type="similarity">
    <text evidence="1">Belongs to the TMEM70 family.</text>
</comment>
<dbReference type="Proteomes" id="UP000812440">
    <property type="component" value="Chromosome 6"/>
</dbReference>
<dbReference type="GO" id="GO:0031966">
    <property type="term" value="C:mitochondrial membrane"/>
    <property type="evidence" value="ECO:0007669"/>
    <property type="project" value="TreeGrafter"/>
</dbReference>
<feature type="transmembrane region" description="Helical" evidence="2">
    <location>
        <begin position="140"/>
        <end position="161"/>
    </location>
</feature>
<dbReference type="OrthoDB" id="156886at2759"/>
<name>A0A8T2JEK5_9PIPI</name>
<organism evidence="3 4">
    <name type="scientific">Hymenochirus boettgeri</name>
    <name type="common">Congo dwarf clawed frog</name>
    <dbReference type="NCBI Taxonomy" id="247094"/>
    <lineage>
        <taxon>Eukaryota</taxon>
        <taxon>Metazoa</taxon>
        <taxon>Chordata</taxon>
        <taxon>Craniata</taxon>
        <taxon>Vertebrata</taxon>
        <taxon>Euteleostomi</taxon>
        <taxon>Amphibia</taxon>
        <taxon>Batrachia</taxon>
        <taxon>Anura</taxon>
        <taxon>Pipoidea</taxon>
        <taxon>Pipidae</taxon>
        <taxon>Pipinae</taxon>
        <taxon>Hymenochirus</taxon>
    </lineage>
</organism>
<protein>
    <recommendedName>
        <fullName evidence="5">Transmembrane protein 70</fullName>
    </recommendedName>
</protein>
<keyword evidence="2" id="KW-1133">Transmembrane helix</keyword>
<keyword evidence="4" id="KW-1185">Reference proteome</keyword>
<comment type="caution">
    <text evidence="3">The sequence shown here is derived from an EMBL/GenBank/DDBJ whole genome shotgun (WGS) entry which is preliminary data.</text>
</comment>
<accession>A0A8T2JEK5</accession>
<dbReference type="PANTHER" id="PTHR13281">
    <property type="entry name" value="TRANSMEMBRANE PROTEIN 70, MITOCHONDRIAL"/>
    <property type="match status" value="1"/>
</dbReference>
<keyword evidence="2" id="KW-0472">Membrane</keyword>
<feature type="transmembrane region" description="Helical" evidence="2">
    <location>
        <begin position="110"/>
        <end position="128"/>
    </location>
</feature>
<proteinExistence type="inferred from homology"/>
<dbReference type="InterPro" id="IPR045325">
    <property type="entry name" value="TMEM70/TMEM186/TMEM223"/>
</dbReference>
<dbReference type="EMBL" id="JAACNH010000005">
    <property type="protein sequence ID" value="KAG8441924.1"/>
    <property type="molecule type" value="Genomic_DNA"/>
</dbReference>
<sequence>MLFRCQGSNTAREMYRLSSCSLHQLALRNALSVARRGSMSALPARGYKVVLSEAERCGGLRFGHVSPAQVYLPCMTSVRTISTSLGPRNNEDGQIIYIGNLAKMVLGVKFFSYSTSIFTLCLMPYIMLKSGMGVDSLALKAAFISVVGFFTFVTPVTLHLITKGYVIRLYHNSDSDTYTAITYNAFLAQKRTMFHQKDVEIPGVSKMFTTFYARKKSMLVNPMLFANAHDYNHLMGYDKPFTFNPEELSQSTKNK</sequence>
<evidence type="ECO:0008006" key="5">
    <source>
        <dbReference type="Google" id="ProtNLM"/>
    </source>
</evidence>
<evidence type="ECO:0000256" key="2">
    <source>
        <dbReference type="SAM" id="Phobius"/>
    </source>
</evidence>
<evidence type="ECO:0000313" key="3">
    <source>
        <dbReference type="EMBL" id="KAG8441924.1"/>
    </source>
</evidence>
<reference evidence="3" key="1">
    <citation type="thesis" date="2020" institute="ProQuest LLC" country="789 East Eisenhower Parkway, Ann Arbor, MI, USA">
        <title>Comparative Genomics and Chromosome Evolution.</title>
        <authorList>
            <person name="Mudd A.B."/>
        </authorList>
    </citation>
    <scope>NUCLEOTIDE SEQUENCE</scope>
    <source>
        <strain evidence="3">Female2</strain>
        <tissue evidence="3">Blood</tissue>
    </source>
</reference>
<dbReference type="Pfam" id="PF06979">
    <property type="entry name" value="TMEM70"/>
    <property type="match status" value="1"/>
</dbReference>
<keyword evidence="2" id="KW-0812">Transmembrane</keyword>
<gene>
    <name evidence="3" type="ORF">GDO86_010924</name>
</gene>
<dbReference type="PANTHER" id="PTHR13281:SF0">
    <property type="entry name" value="TRANSMEMBRANE PROTEIN 70, MITOCHONDRIAL"/>
    <property type="match status" value="1"/>
</dbReference>
<evidence type="ECO:0000313" key="4">
    <source>
        <dbReference type="Proteomes" id="UP000812440"/>
    </source>
</evidence>
<dbReference type="AlphaFoldDB" id="A0A8T2JEK5"/>
<evidence type="ECO:0000256" key="1">
    <source>
        <dbReference type="ARBA" id="ARBA00005280"/>
    </source>
</evidence>